<name>A0A6A4TDX8_SCOMX</name>
<dbReference type="Proteomes" id="UP000438429">
    <property type="component" value="Unassembled WGS sequence"/>
</dbReference>
<evidence type="ECO:0000313" key="2">
    <source>
        <dbReference type="Proteomes" id="UP000438429"/>
    </source>
</evidence>
<organism evidence="1 2">
    <name type="scientific">Scophthalmus maximus</name>
    <name type="common">Turbot</name>
    <name type="synonym">Psetta maxima</name>
    <dbReference type="NCBI Taxonomy" id="52904"/>
    <lineage>
        <taxon>Eukaryota</taxon>
        <taxon>Metazoa</taxon>
        <taxon>Chordata</taxon>
        <taxon>Craniata</taxon>
        <taxon>Vertebrata</taxon>
        <taxon>Euteleostomi</taxon>
        <taxon>Actinopterygii</taxon>
        <taxon>Neopterygii</taxon>
        <taxon>Teleostei</taxon>
        <taxon>Neoteleostei</taxon>
        <taxon>Acanthomorphata</taxon>
        <taxon>Carangaria</taxon>
        <taxon>Pleuronectiformes</taxon>
        <taxon>Pleuronectoidei</taxon>
        <taxon>Scophthalmidae</taxon>
        <taxon>Scophthalmus</taxon>
    </lineage>
</organism>
<reference evidence="1 2" key="1">
    <citation type="submission" date="2019-06" db="EMBL/GenBank/DDBJ databases">
        <title>Draft genomes of female and male turbot (Scophthalmus maximus).</title>
        <authorList>
            <person name="Xu H."/>
            <person name="Xu X.-W."/>
            <person name="Shao C."/>
            <person name="Chen S."/>
        </authorList>
    </citation>
    <scope>NUCLEOTIDE SEQUENCE [LARGE SCALE GENOMIC DNA]</scope>
    <source>
        <strain evidence="1">Ysfricsl-2016a</strain>
        <tissue evidence="1">Blood</tissue>
    </source>
</reference>
<gene>
    <name evidence="1" type="ORF">F2P81_003935</name>
</gene>
<protein>
    <submittedName>
        <fullName evidence="1">Uncharacterized protein</fullName>
    </submittedName>
</protein>
<accession>A0A6A4TDX8</accession>
<proteinExistence type="predicted"/>
<comment type="caution">
    <text evidence="1">The sequence shown here is derived from an EMBL/GenBank/DDBJ whole genome shotgun (WGS) entry which is preliminary data.</text>
</comment>
<evidence type="ECO:0000313" key="1">
    <source>
        <dbReference type="EMBL" id="KAF0044777.1"/>
    </source>
</evidence>
<dbReference type="AlphaFoldDB" id="A0A6A4TDX8"/>
<sequence length="235" mass="25759">MYSSDAFPNHVAAVIHFAQQPVEDNPECLYHRIDEELALTRGLVHYIAAIVPFLFQALATKSDNRTVARVHAALSRWHVLGGQHINNHVISTTCIEIMFDNSECIFGSCKNERLCFYYHKPGHVVLDCQILKRKQVTASQQPKGVGIIKIVSPISQGTSSADEEPDESFKPFIFSASVSLTVLSRFPVNGVDFIMGNDIFGGKVYLTPTECRIQVDASASGAGAVLLQDGCCTSD</sequence>
<dbReference type="EMBL" id="VEVO01000003">
    <property type="protein sequence ID" value="KAF0044777.1"/>
    <property type="molecule type" value="Genomic_DNA"/>
</dbReference>